<accession>A0AAD9E5C2</accession>
<evidence type="ECO:0000256" key="5">
    <source>
        <dbReference type="ARBA" id="ARBA00023128"/>
    </source>
</evidence>
<feature type="domain" description="Cytosolic fatty-acid binding proteins" evidence="9">
    <location>
        <begin position="78"/>
        <end position="95"/>
    </location>
</feature>
<keyword evidence="6" id="KW-0687">Ribonucleoprotein</keyword>
<dbReference type="InterPro" id="IPR019716">
    <property type="entry name" value="Ribosomal_mL53"/>
</dbReference>
<evidence type="ECO:0000256" key="4">
    <source>
        <dbReference type="ARBA" id="ARBA00022980"/>
    </source>
</evidence>
<dbReference type="SUPFAM" id="SSF50814">
    <property type="entry name" value="Lipocalins"/>
    <property type="match status" value="1"/>
</dbReference>
<proteinExistence type="inferred from homology"/>
<dbReference type="CDD" id="cd19443">
    <property type="entry name" value="FABP3-like"/>
    <property type="match status" value="1"/>
</dbReference>
<evidence type="ECO:0000256" key="3">
    <source>
        <dbReference type="ARBA" id="ARBA00008390"/>
    </source>
</evidence>
<dbReference type="Pfam" id="PF00061">
    <property type="entry name" value="Lipocalin"/>
    <property type="match status" value="1"/>
</dbReference>
<dbReference type="PANTHER" id="PTHR11955">
    <property type="entry name" value="FATTY ACID BINDING PROTEIN"/>
    <property type="match status" value="1"/>
</dbReference>
<dbReference type="GO" id="GO:1990904">
    <property type="term" value="C:ribonucleoprotein complex"/>
    <property type="evidence" value="ECO:0007669"/>
    <property type="project" value="UniProtKB-KW"/>
</dbReference>
<dbReference type="InterPro" id="IPR031259">
    <property type="entry name" value="ILBP"/>
</dbReference>
<keyword evidence="8" id="KW-0813">Transport</keyword>
<dbReference type="Pfam" id="PF10780">
    <property type="entry name" value="MRP_L53"/>
    <property type="match status" value="1"/>
</dbReference>
<dbReference type="EMBL" id="JAROKS010000003">
    <property type="protein sequence ID" value="KAK1804993.1"/>
    <property type="molecule type" value="Genomic_DNA"/>
</dbReference>
<gene>
    <name evidence="10" type="ORF">P4O66_019351</name>
</gene>
<evidence type="ECO:0000256" key="6">
    <source>
        <dbReference type="ARBA" id="ARBA00023274"/>
    </source>
</evidence>
<dbReference type="PROSITE" id="PS00214">
    <property type="entry name" value="FABP"/>
    <property type="match status" value="1"/>
</dbReference>
<evidence type="ECO:0000256" key="7">
    <source>
        <dbReference type="ARBA" id="ARBA00035180"/>
    </source>
</evidence>
<dbReference type="Proteomes" id="UP001239994">
    <property type="component" value="Unassembled WGS sequence"/>
</dbReference>
<dbReference type="InterPro" id="IPR000463">
    <property type="entry name" value="Fatty_acid-bd"/>
</dbReference>
<dbReference type="AlphaFoldDB" id="A0AAD9E5C2"/>
<dbReference type="GO" id="GO:0008289">
    <property type="term" value="F:lipid binding"/>
    <property type="evidence" value="ECO:0007669"/>
    <property type="project" value="InterPro"/>
</dbReference>
<protein>
    <recommendedName>
        <fullName evidence="7">Large ribosomal subunit protein mL53</fullName>
    </recommendedName>
</protein>
<evidence type="ECO:0000256" key="2">
    <source>
        <dbReference type="ARBA" id="ARBA00005557"/>
    </source>
</evidence>
<name>A0AAD9E5C2_9TELE</name>
<comment type="caution">
    <text evidence="10">The sequence shown here is derived from an EMBL/GenBank/DDBJ whole genome shotgun (WGS) entry which is preliminary data.</text>
</comment>
<dbReference type="FunFam" id="2.40.128.20:FF:000001">
    <property type="entry name" value="Fatty acid-binding protein, adipocyte"/>
    <property type="match status" value="1"/>
</dbReference>
<reference evidence="10" key="1">
    <citation type="submission" date="2023-03" db="EMBL/GenBank/DDBJ databases">
        <title>Electrophorus voltai genome.</title>
        <authorList>
            <person name="Bian C."/>
        </authorList>
    </citation>
    <scope>NUCLEOTIDE SEQUENCE</scope>
    <source>
        <strain evidence="10">CB-2022</strain>
        <tissue evidence="10">Muscle</tissue>
    </source>
</reference>
<sequence length="207" mass="23226">MAASRGAVVLKAVKKIVVQFCPFESNVCSTRDFLVFVGSEKARATNMNCDIITEVKHDQSEPVIDVTFSVKMVENFVGSWKMITSENFDEYMKALGVGFATRQVGNRTKPNLIVGVDGDGWICMKTQSAFKNTEIKFRLNEAFEETTADDRKTTTIVTLENGKLVQKQSWDGKETAIEREMIDGKLIATCKMGNVVAVRTYEREKTR</sequence>
<evidence type="ECO:0000313" key="10">
    <source>
        <dbReference type="EMBL" id="KAK1804993.1"/>
    </source>
</evidence>
<dbReference type="InterPro" id="IPR012674">
    <property type="entry name" value="Calycin"/>
</dbReference>
<dbReference type="Gene3D" id="2.40.128.20">
    <property type="match status" value="1"/>
</dbReference>
<comment type="subcellular location">
    <subcellularLocation>
        <location evidence="1">Mitochondrion</location>
    </subcellularLocation>
</comment>
<keyword evidence="4" id="KW-0689">Ribosomal protein</keyword>
<keyword evidence="11" id="KW-1185">Reference proteome</keyword>
<evidence type="ECO:0000256" key="8">
    <source>
        <dbReference type="RuleBase" id="RU003696"/>
    </source>
</evidence>
<evidence type="ECO:0000313" key="11">
    <source>
        <dbReference type="Proteomes" id="UP001239994"/>
    </source>
</evidence>
<evidence type="ECO:0000259" key="9">
    <source>
        <dbReference type="PROSITE" id="PS00214"/>
    </source>
</evidence>
<keyword evidence="5" id="KW-0496">Mitochondrion</keyword>
<comment type="similarity">
    <text evidence="3 8">Belongs to the calycin superfamily. Fatty-acid binding protein (FABP) family.</text>
</comment>
<dbReference type="GO" id="GO:0005739">
    <property type="term" value="C:mitochondrion"/>
    <property type="evidence" value="ECO:0007669"/>
    <property type="project" value="UniProtKB-SubCell"/>
</dbReference>
<dbReference type="GO" id="GO:0005840">
    <property type="term" value="C:ribosome"/>
    <property type="evidence" value="ECO:0007669"/>
    <property type="project" value="UniProtKB-KW"/>
</dbReference>
<organism evidence="10 11">
    <name type="scientific">Electrophorus voltai</name>
    <dbReference type="NCBI Taxonomy" id="2609070"/>
    <lineage>
        <taxon>Eukaryota</taxon>
        <taxon>Metazoa</taxon>
        <taxon>Chordata</taxon>
        <taxon>Craniata</taxon>
        <taxon>Vertebrata</taxon>
        <taxon>Euteleostomi</taxon>
        <taxon>Actinopterygii</taxon>
        <taxon>Neopterygii</taxon>
        <taxon>Teleostei</taxon>
        <taxon>Ostariophysi</taxon>
        <taxon>Gymnotiformes</taxon>
        <taxon>Gymnotoidei</taxon>
        <taxon>Gymnotidae</taxon>
        <taxon>Electrophorus</taxon>
    </lineage>
</organism>
<evidence type="ECO:0000256" key="1">
    <source>
        <dbReference type="ARBA" id="ARBA00004173"/>
    </source>
</evidence>
<comment type="similarity">
    <text evidence="2">Belongs to the mitochondrion-specific ribosomal protein mL53 family.</text>
</comment>
<dbReference type="InterPro" id="IPR000566">
    <property type="entry name" value="Lipocln_cytosolic_FA-bd_dom"/>
</dbReference>
<dbReference type="PRINTS" id="PR00178">
    <property type="entry name" value="FATTYACIDBP"/>
</dbReference>